<name>A0ABV7YKB9_9ACTN</name>
<dbReference type="Gene3D" id="3.40.50.920">
    <property type="match status" value="1"/>
</dbReference>
<comment type="subunit">
    <text evidence="2 10">Homodimer.</text>
</comment>
<dbReference type="InterPro" id="IPR020826">
    <property type="entry name" value="Transketolase_BS"/>
</dbReference>
<gene>
    <name evidence="13" type="primary">tkt</name>
    <name evidence="13" type="ORF">ACFOUW_30720</name>
</gene>
<evidence type="ECO:0000256" key="3">
    <source>
        <dbReference type="ARBA" id="ARBA00013152"/>
    </source>
</evidence>
<dbReference type="InterPro" id="IPR029061">
    <property type="entry name" value="THDP-binding"/>
</dbReference>
<dbReference type="EMBL" id="JBHRZH010000036">
    <property type="protein sequence ID" value="MFC3765244.1"/>
    <property type="molecule type" value="Genomic_DNA"/>
</dbReference>
<evidence type="ECO:0000256" key="1">
    <source>
        <dbReference type="ARBA" id="ARBA00007131"/>
    </source>
</evidence>
<dbReference type="Gene3D" id="3.40.50.970">
    <property type="match status" value="2"/>
</dbReference>
<dbReference type="CDD" id="cd07033">
    <property type="entry name" value="TPP_PYR_DXS_TK_like"/>
    <property type="match status" value="1"/>
</dbReference>
<proteinExistence type="inferred from homology"/>
<dbReference type="PROSITE" id="PS00801">
    <property type="entry name" value="TRANSKETOLASE_1"/>
    <property type="match status" value="1"/>
</dbReference>
<dbReference type="PROSITE" id="PS00802">
    <property type="entry name" value="TRANSKETOLASE_2"/>
    <property type="match status" value="1"/>
</dbReference>
<evidence type="ECO:0000256" key="7">
    <source>
        <dbReference type="ARBA" id="ARBA00023052"/>
    </source>
</evidence>
<dbReference type="NCBIfam" id="TIGR00232">
    <property type="entry name" value="tktlase_bact"/>
    <property type="match status" value="1"/>
</dbReference>
<evidence type="ECO:0000313" key="13">
    <source>
        <dbReference type="EMBL" id="MFC3765244.1"/>
    </source>
</evidence>
<dbReference type="CDD" id="cd02012">
    <property type="entry name" value="TPP_TK"/>
    <property type="match status" value="1"/>
</dbReference>
<dbReference type="SUPFAM" id="SSF52518">
    <property type="entry name" value="Thiamin diphosphate-binding fold (THDP-binding)"/>
    <property type="match status" value="2"/>
</dbReference>
<dbReference type="SMART" id="SM00861">
    <property type="entry name" value="Transket_pyr"/>
    <property type="match status" value="1"/>
</dbReference>
<keyword evidence="4 10" id="KW-0808">Transferase</keyword>
<dbReference type="InterPro" id="IPR005478">
    <property type="entry name" value="Transketolase_bac-like"/>
</dbReference>
<evidence type="ECO:0000256" key="2">
    <source>
        <dbReference type="ARBA" id="ARBA00011738"/>
    </source>
</evidence>
<dbReference type="InterPro" id="IPR049557">
    <property type="entry name" value="Transketolase_CS"/>
</dbReference>
<dbReference type="InterPro" id="IPR055152">
    <property type="entry name" value="Transketolase-like_C_2"/>
</dbReference>
<organism evidence="13 14">
    <name type="scientific">Tenggerimyces flavus</name>
    <dbReference type="NCBI Taxonomy" id="1708749"/>
    <lineage>
        <taxon>Bacteria</taxon>
        <taxon>Bacillati</taxon>
        <taxon>Actinomycetota</taxon>
        <taxon>Actinomycetes</taxon>
        <taxon>Propionibacteriales</taxon>
        <taxon>Nocardioidaceae</taxon>
        <taxon>Tenggerimyces</taxon>
    </lineage>
</organism>
<evidence type="ECO:0000256" key="8">
    <source>
        <dbReference type="ARBA" id="ARBA00049473"/>
    </source>
</evidence>
<sequence>MTTSLEWTDIDRRAVDTIRVLAMDAVENKGNGHPGTAMSLAPAAYLLFQRLMRYDAADPDWVGRDRFVLSCGHSSLTLYIQLYFLGLLELDDLKRFRQWGSRTPGHPEHGHTAGVETTTGPLGQGIANAVGMAMAARRERGLLDPDAGPGASAFDHRIYTIVSDGDIEEGIAHEASAIAGHQQLGNLIALYDANQISIEDDTNIALSEDVAKRYEAYGWHVQTVAWRTENDYHEDVQALYDAYLTAQSVTDKPSLIVLKTIIAWPAPNAQNTGKAHGSALGKDEVAATKEVLSFDPAQMFQVEDEVLAHVRTARERGTEAHKAWDETYQAWRSANAERAALLDRLRERRLPDGWASKLPTFEAGKAVATRVASGAVLTAIAPGLPELWGGSADLAGSNNSTPDGQPSFIPPEHATKEFSGDWYGRVLHFGIREHAMGAILNGIALHGGTRPYGATFLVFSDYMRPSVRLAALMQLPVTYIWTHDSIGLGEDGPTHQPIEHLAALRAIPGLNVVRPGDANETAAAWQHILENPTAPAGLALSRQNLPTYDRSEGSGFAAASEVAKGGYVLVDAPEGKDPDVIVIATGSEVQLAVAAREKLAEAGVGARVVSMPCVEWFDAQPQAYRDTVLPQRIKARVAVEAAVPLTWYRFVGDAGRIVGIDHYGASADYQTLYREFGITDDAVVQAARESISAASV</sequence>
<evidence type="ECO:0000313" key="14">
    <source>
        <dbReference type="Proteomes" id="UP001595699"/>
    </source>
</evidence>
<comment type="similarity">
    <text evidence="1 10">Belongs to the transketolase family.</text>
</comment>
<dbReference type="InterPro" id="IPR005475">
    <property type="entry name" value="Transketolase-like_Pyr-bd"/>
</dbReference>
<evidence type="ECO:0000256" key="6">
    <source>
        <dbReference type="ARBA" id="ARBA00022842"/>
    </source>
</evidence>
<dbReference type="PANTHER" id="PTHR43522:SF2">
    <property type="entry name" value="TRANSKETOLASE 1-RELATED"/>
    <property type="match status" value="1"/>
</dbReference>
<dbReference type="GO" id="GO:0004802">
    <property type="term" value="F:transketolase activity"/>
    <property type="evidence" value="ECO:0007669"/>
    <property type="project" value="UniProtKB-EC"/>
</dbReference>
<dbReference type="RefSeq" id="WP_275577083.1">
    <property type="nucleotide sequence ID" value="NZ_JAFBCM010000001.1"/>
</dbReference>
<dbReference type="PANTHER" id="PTHR43522">
    <property type="entry name" value="TRANSKETOLASE"/>
    <property type="match status" value="1"/>
</dbReference>
<dbReference type="InterPro" id="IPR033247">
    <property type="entry name" value="Transketolase_fam"/>
</dbReference>
<comment type="caution">
    <text evidence="13">The sequence shown here is derived from an EMBL/GenBank/DDBJ whole genome shotgun (WGS) entry which is preliminary data.</text>
</comment>
<dbReference type="Proteomes" id="UP001595699">
    <property type="component" value="Unassembled WGS sequence"/>
</dbReference>
<keyword evidence="5 10" id="KW-0479">Metal-binding</keyword>
<dbReference type="EC" id="2.2.1.1" evidence="3 9"/>
<protein>
    <recommendedName>
        <fullName evidence="3 9">Transketolase</fullName>
        <ecNumber evidence="3 9">2.2.1.1</ecNumber>
    </recommendedName>
</protein>
<comment type="catalytic activity">
    <reaction evidence="8 10">
        <text>D-sedoheptulose 7-phosphate + D-glyceraldehyde 3-phosphate = aldehydo-D-ribose 5-phosphate + D-xylulose 5-phosphate</text>
        <dbReference type="Rhea" id="RHEA:10508"/>
        <dbReference type="ChEBI" id="CHEBI:57483"/>
        <dbReference type="ChEBI" id="CHEBI:57737"/>
        <dbReference type="ChEBI" id="CHEBI:58273"/>
        <dbReference type="ChEBI" id="CHEBI:59776"/>
        <dbReference type="EC" id="2.2.1.1"/>
    </reaction>
</comment>
<evidence type="ECO:0000256" key="5">
    <source>
        <dbReference type="ARBA" id="ARBA00022723"/>
    </source>
</evidence>
<dbReference type="InterPro" id="IPR009014">
    <property type="entry name" value="Transketo_C/PFOR_II"/>
</dbReference>
<accession>A0ABV7YKB9</accession>
<evidence type="ECO:0000256" key="4">
    <source>
        <dbReference type="ARBA" id="ARBA00022679"/>
    </source>
</evidence>
<dbReference type="Pfam" id="PF02779">
    <property type="entry name" value="Transket_pyr"/>
    <property type="match status" value="1"/>
</dbReference>
<comment type="cofactor">
    <cofactor evidence="10">
        <name>Mg(2+)</name>
        <dbReference type="ChEBI" id="CHEBI:18420"/>
    </cofactor>
    <cofactor evidence="10">
        <name>Ca(2+)</name>
        <dbReference type="ChEBI" id="CHEBI:29108"/>
    </cofactor>
    <cofactor evidence="10">
        <name>Mn(2+)</name>
        <dbReference type="ChEBI" id="CHEBI:29035"/>
    </cofactor>
    <cofactor evidence="10">
        <name>Co(2+)</name>
        <dbReference type="ChEBI" id="CHEBI:48828"/>
    </cofactor>
    <text evidence="10">Binds 1 Mg(2+) ion per subunit. Can also utilize other divalent metal cations, such as Ca(2+), Mn(2+) and Co(2+).</text>
</comment>
<evidence type="ECO:0000256" key="9">
    <source>
        <dbReference type="NCBIfam" id="TIGR00232"/>
    </source>
</evidence>
<keyword evidence="6 10" id="KW-0460">Magnesium</keyword>
<keyword evidence="7 10" id="KW-0786">Thiamine pyrophosphate</keyword>
<comment type="function">
    <text evidence="10">Catalyzes the transfer of a two-carbon ketol group from a ketose donor to an aldose acceptor, via a covalent intermediate with the cofactor thiamine pyrophosphate.</text>
</comment>
<feature type="region of interest" description="Disordered" evidence="11">
    <location>
        <begin position="101"/>
        <end position="120"/>
    </location>
</feature>
<evidence type="ECO:0000256" key="10">
    <source>
        <dbReference type="RuleBase" id="RU004996"/>
    </source>
</evidence>
<evidence type="ECO:0000256" key="11">
    <source>
        <dbReference type="SAM" id="MobiDB-lite"/>
    </source>
</evidence>
<dbReference type="Pfam" id="PF22613">
    <property type="entry name" value="Transketolase_C_1"/>
    <property type="match status" value="1"/>
</dbReference>
<dbReference type="Pfam" id="PF00456">
    <property type="entry name" value="Transketolase_N"/>
    <property type="match status" value="1"/>
</dbReference>
<comment type="cofactor">
    <cofactor evidence="10">
        <name>thiamine diphosphate</name>
        <dbReference type="ChEBI" id="CHEBI:58937"/>
    </cofactor>
    <text evidence="10">Binds 1 thiamine pyrophosphate per subunit.</text>
</comment>
<keyword evidence="10" id="KW-0106">Calcium</keyword>
<dbReference type="InterPro" id="IPR005474">
    <property type="entry name" value="Transketolase_N"/>
</dbReference>
<feature type="domain" description="Transketolase-like pyrimidine-binding" evidence="12">
    <location>
        <begin position="367"/>
        <end position="547"/>
    </location>
</feature>
<keyword evidence="14" id="KW-1185">Reference proteome</keyword>
<dbReference type="SUPFAM" id="SSF52922">
    <property type="entry name" value="TK C-terminal domain-like"/>
    <property type="match status" value="1"/>
</dbReference>
<evidence type="ECO:0000259" key="12">
    <source>
        <dbReference type="SMART" id="SM00861"/>
    </source>
</evidence>
<reference evidence="14" key="1">
    <citation type="journal article" date="2019" name="Int. J. Syst. Evol. Microbiol.">
        <title>The Global Catalogue of Microorganisms (GCM) 10K type strain sequencing project: providing services to taxonomists for standard genome sequencing and annotation.</title>
        <authorList>
            <consortium name="The Broad Institute Genomics Platform"/>
            <consortium name="The Broad Institute Genome Sequencing Center for Infectious Disease"/>
            <person name="Wu L."/>
            <person name="Ma J."/>
        </authorList>
    </citation>
    <scope>NUCLEOTIDE SEQUENCE [LARGE SCALE GENOMIC DNA]</scope>
    <source>
        <strain evidence="14">CGMCC 4.7241</strain>
    </source>
</reference>